<dbReference type="InterPro" id="IPR006282">
    <property type="entry name" value="Thi_PPkinase"/>
</dbReference>
<evidence type="ECO:0000256" key="3">
    <source>
        <dbReference type="ARBA" id="ARBA00022777"/>
    </source>
</evidence>
<dbReference type="GO" id="GO:0005524">
    <property type="term" value="F:ATP binding"/>
    <property type="evidence" value="ECO:0007669"/>
    <property type="project" value="UniProtKB-KW"/>
</dbReference>
<gene>
    <name evidence="7" type="ORF">JCM21714_631</name>
</gene>
<dbReference type="Pfam" id="PF04263">
    <property type="entry name" value="TPK_catalytic"/>
    <property type="match status" value="1"/>
</dbReference>
<evidence type="ECO:0000313" key="8">
    <source>
        <dbReference type="Proteomes" id="UP000019102"/>
    </source>
</evidence>
<keyword evidence="1" id="KW-0808">Transferase</keyword>
<name>W4VEP8_9BACI</name>
<dbReference type="InterPro" id="IPR007371">
    <property type="entry name" value="TPK_catalytic"/>
</dbReference>
<feature type="domain" description="Thiamin pyrophosphokinase thiamin-binding" evidence="6">
    <location>
        <begin position="141"/>
        <end position="207"/>
    </location>
</feature>
<dbReference type="CDD" id="cd07995">
    <property type="entry name" value="TPK"/>
    <property type="match status" value="1"/>
</dbReference>
<dbReference type="STRING" id="1298598.JCM21714_631"/>
<dbReference type="eggNOG" id="COG1564">
    <property type="taxonomic scope" value="Bacteria"/>
</dbReference>
<evidence type="ECO:0000313" key="7">
    <source>
        <dbReference type="EMBL" id="GAE91677.1"/>
    </source>
</evidence>
<dbReference type="SUPFAM" id="SSF63862">
    <property type="entry name" value="Thiamin pyrophosphokinase, substrate-binding domain"/>
    <property type="match status" value="1"/>
</dbReference>
<dbReference type="AlphaFoldDB" id="W4VEP8"/>
<dbReference type="Pfam" id="PF04265">
    <property type="entry name" value="TPK_B1_binding"/>
    <property type="match status" value="1"/>
</dbReference>
<evidence type="ECO:0000256" key="2">
    <source>
        <dbReference type="ARBA" id="ARBA00022741"/>
    </source>
</evidence>
<dbReference type="SUPFAM" id="SSF63999">
    <property type="entry name" value="Thiamin pyrophosphokinase, catalytic domain"/>
    <property type="match status" value="1"/>
</dbReference>
<organism evidence="7 8">
    <name type="scientific">Gracilibacillus boraciitolerans JCM 21714</name>
    <dbReference type="NCBI Taxonomy" id="1298598"/>
    <lineage>
        <taxon>Bacteria</taxon>
        <taxon>Bacillati</taxon>
        <taxon>Bacillota</taxon>
        <taxon>Bacilli</taxon>
        <taxon>Bacillales</taxon>
        <taxon>Bacillaceae</taxon>
        <taxon>Gracilibacillus</taxon>
    </lineage>
</organism>
<evidence type="ECO:0000256" key="5">
    <source>
        <dbReference type="NCBIfam" id="TIGR01378"/>
    </source>
</evidence>
<dbReference type="GO" id="GO:0016301">
    <property type="term" value="F:kinase activity"/>
    <property type="evidence" value="ECO:0007669"/>
    <property type="project" value="UniProtKB-KW"/>
</dbReference>
<dbReference type="Gene3D" id="3.40.50.10240">
    <property type="entry name" value="Thiamin pyrophosphokinase, catalytic domain"/>
    <property type="match status" value="1"/>
</dbReference>
<dbReference type="GO" id="GO:0006772">
    <property type="term" value="P:thiamine metabolic process"/>
    <property type="evidence" value="ECO:0007669"/>
    <property type="project" value="UniProtKB-UniRule"/>
</dbReference>
<keyword evidence="4" id="KW-0067">ATP-binding</keyword>
<dbReference type="EC" id="2.7.6.2" evidence="5"/>
<comment type="caution">
    <text evidence="7">The sequence shown here is derived from an EMBL/GenBank/DDBJ whole genome shotgun (WGS) entry which is preliminary data.</text>
</comment>
<dbReference type="GO" id="GO:0030975">
    <property type="term" value="F:thiamine binding"/>
    <property type="evidence" value="ECO:0007669"/>
    <property type="project" value="InterPro"/>
</dbReference>
<keyword evidence="3 7" id="KW-0418">Kinase</keyword>
<dbReference type="GO" id="GO:0004788">
    <property type="term" value="F:thiamine diphosphokinase activity"/>
    <property type="evidence" value="ECO:0007669"/>
    <property type="project" value="UniProtKB-UniRule"/>
</dbReference>
<dbReference type="InterPro" id="IPR036371">
    <property type="entry name" value="TPK_B1-bd_sf"/>
</dbReference>
<proteinExistence type="predicted"/>
<dbReference type="InterPro" id="IPR036759">
    <property type="entry name" value="TPK_catalytic_sf"/>
</dbReference>
<dbReference type="PANTHER" id="PTHR41299">
    <property type="entry name" value="THIAMINE PYROPHOSPHOKINASE"/>
    <property type="match status" value="1"/>
</dbReference>
<evidence type="ECO:0000259" key="6">
    <source>
        <dbReference type="SMART" id="SM00983"/>
    </source>
</evidence>
<dbReference type="InterPro" id="IPR007373">
    <property type="entry name" value="Thiamin_PyroPKinase_B1-bd"/>
</dbReference>
<reference evidence="7 8" key="1">
    <citation type="journal article" date="2014" name="Genome Announc.">
        <title>Draft Genome Sequence of the Boron-Tolerant and Moderately Halotolerant Bacterium Gracilibacillus boraciitolerans JCM 21714T.</title>
        <authorList>
            <person name="Ahmed I."/>
            <person name="Oshima K."/>
            <person name="Suda W."/>
            <person name="Kitamura K."/>
            <person name="Iida T."/>
            <person name="Ohmori Y."/>
            <person name="Fujiwara T."/>
            <person name="Hattori M."/>
            <person name="Ohkuma M."/>
        </authorList>
    </citation>
    <scope>NUCLEOTIDE SEQUENCE [LARGE SCALE GENOMIC DNA]</scope>
    <source>
        <strain evidence="7 8">JCM 21714</strain>
    </source>
</reference>
<dbReference type="NCBIfam" id="TIGR01378">
    <property type="entry name" value="thi_PPkinase"/>
    <property type="match status" value="1"/>
</dbReference>
<dbReference type="OrthoDB" id="9804377at2"/>
<dbReference type="Proteomes" id="UP000019102">
    <property type="component" value="Unassembled WGS sequence"/>
</dbReference>
<accession>W4VEP8</accession>
<dbReference type="EMBL" id="BAVS01000001">
    <property type="protein sequence ID" value="GAE91677.1"/>
    <property type="molecule type" value="Genomic_DNA"/>
</dbReference>
<evidence type="ECO:0000256" key="4">
    <source>
        <dbReference type="ARBA" id="ARBA00022840"/>
    </source>
</evidence>
<dbReference type="InterPro" id="IPR053149">
    <property type="entry name" value="TPK"/>
</dbReference>
<keyword evidence="8" id="KW-1185">Reference proteome</keyword>
<dbReference type="SMART" id="SM00983">
    <property type="entry name" value="TPK_B1_binding"/>
    <property type="match status" value="1"/>
</dbReference>
<protein>
    <recommendedName>
        <fullName evidence="5">Thiamine diphosphokinase</fullName>
        <ecNumber evidence="5">2.7.6.2</ecNumber>
    </recommendedName>
</protein>
<evidence type="ECO:0000256" key="1">
    <source>
        <dbReference type="ARBA" id="ARBA00022679"/>
    </source>
</evidence>
<dbReference type="GO" id="GO:0009229">
    <property type="term" value="P:thiamine diphosphate biosynthetic process"/>
    <property type="evidence" value="ECO:0007669"/>
    <property type="project" value="InterPro"/>
</dbReference>
<sequence length="218" mass="24527">MNIGIVAGGPLLALADLSIYKDKVDLWIGADLGANYLLNYNIDIDIAIGDFDSVSDQIKNRIKHNSNIYKEYPSEKNETDLELAIVTALTYNPTSIMLFGVTAGRLDHELANIQLLYRLLEQNIEAVIMDYKNEVSLYKPGRYNISARKEELISFLAFSSEVQGLSLEGFYYPLHNEKINWGGSTRCISNFLIEQEGTFLFESGILIVIKSTEEDKLS</sequence>
<keyword evidence="2" id="KW-0547">Nucleotide-binding</keyword>
<dbReference type="PANTHER" id="PTHR41299:SF1">
    <property type="entry name" value="THIAMINE PYROPHOSPHOKINASE"/>
    <property type="match status" value="1"/>
</dbReference>
<dbReference type="RefSeq" id="WP_035721524.1">
    <property type="nucleotide sequence ID" value="NZ_BAVS01000001.1"/>
</dbReference>